<evidence type="ECO:0000256" key="4">
    <source>
        <dbReference type="ARBA" id="ARBA00022692"/>
    </source>
</evidence>
<dbReference type="PROSITE" id="PS50928">
    <property type="entry name" value="ABC_TM1"/>
    <property type="match status" value="1"/>
</dbReference>
<comment type="caution">
    <text evidence="9">The sequence shown here is derived from an EMBL/GenBank/DDBJ whole genome shotgun (WGS) entry which is preliminary data.</text>
</comment>
<dbReference type="SUPFAM" id="SSF161098">
    <property type="entry name" value="MetI-like"/>
    <property type="match status" value="1"/>
</dbReference>
<evidence type="ECO:0000313" key="9">
    <source>
        <dbReference type="EMBL" id="EMS69018.1"/>
    </source>
</evidence>
<dbReference type="EMBL" id="AORV01000078">
    <property type="protein sequence ID" value="EMS69018.1"/>
    <property type="molecule type" value="Genomic_DNA"/>
</dbReference>
<dbReference type="GO" id="GO:0055085">
    <property type="term" value="P:transmembrane transport"/>
    <property type="evidence" value="ECO:0007669"/>
    <property type="project" value="InterPro"/>
</dbReference>
<dbReference type="InterPro" id="IPR000515">
    <property type="entry name" value="MetI-like"/>
</dbReference>
<feature type="domain" description="ABC transmembrane type-1" evidence="8">
    <location>
        <begin position="69"/>
        <end position="261"/>
    </location>
</feature>
<dbReference type="PATRIC" id="fig|1195236.3.peg.5488"/>
<dbReference type="Pfam" id="PF00528">
    <property type="entry name" value="BPD_transp_1"/>
    <property type="match status" value="1"/>
</dbReference>
<dbReference type="eggNOG" id="COG0395">
    <property type="taxonomic scope" value="Bacteria"/>
</dbReference>
<protein>
    <submittedName>
        <fullName evidence="9">ABC-type sugar transport system, permease component</fullName>
    </submittedName>
</protein>
<keyword evidence="5 7" id="KW-1133">Transmembrane helix</keyword>
<dbReference type="GO" id="GO:0005886">
    <property type="term" value="C:plasma membrane"/>
    <property type="evidence" value="ECO:0007669"/>
    <property type="project" value="UniProtKB-SubCell"/>
</dbReference>
<accession>S0FKG7</accession>
<keyword evidence="9" id="KW-0762">Sugar transport</keyword>
<comment type="similarity">
    <text evidence="7">Belongs to the binding-protein-dependent transport system permease family.</text>
</comment>
<dbReference type="Gene3D" id="1.10.3720.10">
    <property type="entry name" value="MetI-like"/>
    <property type="match status" value="1"/>
</dbReference>
<feature type="transmembrane region" description="Helical" evidence="7">
    <location>
        <begin position="137"/>
        <end position="160"/>
    </location>
</feature>
<keyword evidence="4 7" id="KW-0812">Transmembrane</keyword>
<dbReference type="Proteomes" id="UP000014155">
    <property type="component" value="Unassembled WGS sequence"/>
</dbReference>
<keyword evidence="10" id="KW-1185">Reference proteome</keyword>
<feature type="transmembrane region" description="Helical" evidence="7">
    <location>
        <begin position="7"/>
        <end position="31"/>
    </location>
</feature>
<keyword evidence="3" id="KW-1003">Cell membrane</keyword>
<dbReference type="STRING" id="1195236.CTER_5356"/>
<gene>
    <name evidence="9" type="ORF">CTER_5356</name>
</gene>
<dbReference type="RefSeq" id="WP_004631152.1">
    <property type="nucleotide sequence ID" value="NZ_AORV01000078.1"/>
</dbReference>
<evidence type="ECO:0000259" key="8">
    <source>
        <dbReference type="PROSITE" id="PS50928"/>
    </source>
</evidence>
<dbReference type="AlphaFoldDB" id="S0FKG7"/>
<evidence type="ECO:0000256" key="2">
    <source>
        <dbReference type="ARBA" id="ARBA00022448"/>
    </source>
</evidence>
<name>S0FKG7_RUMCE</name>
<evidence type="ECO:0000256" key="7">
    <source>
        <dbReference type="RuleBase" id="RU363032"/>
    </source>
</evidence>
<feature type="transmembrane region" description="Helical" evidence="7">
    <location>
        <begin position="240"/>
        <end position="260"/>
    </location>
</feature>
<dbReference type="InterPro" id="IPR035906">
    <property type="entry name" value="MetI-like_sf"/>
</dbReference>
<dbReference type="PANTHER" id="PTHR43744">
    <property type="entry name" value="ABC TRANSPORTER PERMEASE PROTEIN MG189-RELATED-RELATED"/>
    <property type="match status" value="1"/>
</dbReference>
<organism evidence="9 10">
    <name type="scientific">Ruminiclostridium cellobioparum subsp. termitidis CT1112</name>
    <dbReference type="NCBI Taxonomy" id="1195236"/>
    <lineage>
        <taxon>Bacteria</taxon>
        <taxon>Bacillati</taxon>
        <taxon>Bacillota</taxon>
        <taxon>Clostridia</taxon>
        <taxon>Eubacteriales</taxon>
        <taxon>Oscillospiraceae</taxon>
        <taxon>Ruminiclostridium</taxon>
    </lineage>
</organism>
<evidence type="ECO:0000256" key="5">
    <source>
        <dbReference type="ARBA" id="ARBA00022989"/>
    </source>
</evidence>
<feature type="transmembrane region" description="Helical" evidence="7">
    <location>
        <begin position="101"/>
        <end position="125"/>
    </location>
</feature>
<evidence type="ECO:0000256" key="1">
    <source>
        <dbReference type="ARBA" id="ARBA00004651"/>
    </source>
</evidence>
<feature type="transmembrane region" description="Helical" evidence="7">
    <location>
        <begin position="74"/>
        <end position="94"/>
    </location>
</feature>
<proteinExistence type="inferred from homology"/>
<keyword evidence="6 7" id="KW-0472">Membrane</keyword>
<reference evidence="9 10" key="1">
    <citation type="journal article" date="2013" name="Genome Announc.">
        <title>Draft Genome Sequence of the Cellulolytic, Mesophilic, Anaerobic Bacterium Clostridium termitidis Strain CT1112 (DSM 5398).</title>
        <authorList>
            <person name="Lal S."/>
            <person name="Ramachandran U."/>
            <person name="Zhang X."/>
            <person name="Munir R."/>
            <person name="Sparling R."/>
            <person name="Levin D.B."/>
        </authorList>
    </citation>
    <scope>NUCLEOTIDE SEQUENCE [LARGE SCALE GENOMIC DNA]</scope>
    <source>
        <strain evidence="9 10">CT1112</strain>
    </source>
</reference>
<comment type="subcellular location">
    <subcellularLocation>
        <location evidence="1 7">Cell membrane</location>
        <topology evidence="1 7">Multi-pass membrane protein</topology>
    </subcellularLocation>
</comment>
<sequence length="276" mass="31227">MNKSKKSLIVMELVLLAAVILFLYPIFLVLLNSLKSFKEVMTDVTAFPAILHFENYSYVWNNINYPKLFLNNTIVTGLAILGIILFSSLAGFMLSRTKTRLSWVIYIFCISPMLIPFQTIMITLIKFLNIIKLPNNIWGLGTLYWGFAAPTAIFMYHGFVKSIPREIDESAVVDGASTLRMFYSVIFPLLKPITSTIIIIDVMWVWNDFLLPLIFLNGTKESKTLTLAAYTFIGQYVTDWQYTMTAIVLAVIPSILFFILMQKNIVKGVTAGAVKG</sequence>
<dbReference type="CDD" id="cd06261">
    <property type="entry name" value="TM_PBP2"/>
    <property type="match status" value="1"/>
</dbReference>
<dbReference type="PANTHER" id="PTHR43744:SF2">
    <property type="entry name" value="ARABINOOLIGOSACCHARIDES TRANSPORT SYSTEM PERMEASE PROTEIN ARAQ"/>
    <property type="match status" value="1"/>
</dbReference>
<evidence type="ECO:0000256" key="6">
    <source>
        <dbReference type="ARBA" id="ARBA00023136"/>
    </source>
</evidence>
<keyword evidence="2 7" id="KW-0813">Transport</keyword>
<feature type="transmembrane region" description="Helical" evidence="7">
    <location>
        <begin position="181"/>
        <end position="206"/>
    </location>
</feature>
<evidence type="ECO:0000256" key="3">
    <source>
        <dbReference type="ARBA" id="ARBA00022475"/>
    </source>
</evidence>
<evidence type="ECO:0000313" key="10">
    <source>
        <dbReference type="Proteomes" id="UP000014155"/>
    </source>
</evidence>